<dbReference type="PANTHER" id="PTHR37610:SF47">
    <property type="entry name" value="RETROTRANSPOSON COPIA-LIKE N-TERMINAL DOMAIN-CONTAINING PROTEIN"/>
    <property type="match status" value="1"/>
</dbReference>
<evidence type="ECO:0000313" key="3">
    <source>
        <dbReference type="Proteomes" id="UP000289340"/>
    </source>
</evidence>
<dbReference type="PANTHER" id="PTHR37610">
    <property type="entry name" value="CCHC-TYPE DOMAIN-CONTAINING PROTEIN"/>
    <property type="match status" value="1"/>
</dbReference>
<feature type="region of interest" description="Disordered" evidence="1">
    <location>
        <begin position="287"/>
        <end position="307"/>
    </location>
</feature>
<dbReference type="EMBL" id="QZWG01000012">
    <property type="protein sequence ID" value="RZB76141.1"/>
    <property type="molecule type" value="Genomic_DNA"/>
</dbReference>
<dbReference type="Proteomes" id="UP000289340">
    <property type="component" value="Chromosome 12"/>
</dbReference>
<gene>
    <name evidence="2" type="ORF">D0Y65_034586</name>
</gene>
<protein>
    <submittedName>
        <fullName evidence="2">Uncharacterized protein</fullName>
    </submittedName>
</protein>
<feature type="compositionally biased region" description="Polar residues" evidence="1">
    <location>
        <begin position="294"/>
        <end position="307"/>
    </location>
</feature>
<comment type="caution">
    <text evidence="2">The sequence shown here is derived from an EMBL/GenBank/DDBJ whole genome shotgun (WGS) entry which is preliminary data.</text>
</comment>
<organism evidence="2 3">
    <name type="scientific">Glycine soja</name>
    <name type="common">Wild soybean</name>
    <dbReference type="NCBI Taxonomy" id="3848"/>
    <lineage>
        <taxon>Eukaryota</taxon>
        <taxon>Viridiplantae</taxon>
        <taxon>Streptophyta</taxon>
        <taxon>Embryophyta</taxon>
        <taxon>Tracheophyta</taxon>
        <taxon>Spermatophyta</taxon>
        <taxon>Magnoliopsida</taxon>
        <taxon>eudicotyledons</taxon>
        <taxon>Gunneridae</taxon>
        <taxon>Pentapetalae</taxon>
        <taxon>rosids</taxon>
        <taxon>fabids</taxon>
        <taxon>Fabales</taxon>
        <taxon>Fabaceae</taxon>
        <taxon>Papilionoideae</taxon>
        <taxon>50 kb inversion clade</taxon>
        <taxon>NPAAA clade</taxon>
        <taxon>indigoferoid/millettioid clade</taxon>
        <taxon>Phaseoleae</taxon>
        <taxon>Glycine</taxon>
        <taxon>Glycine subgen. Soja</taxon>
    </lineage>
</organism>
<name>A0A445HR55_GLYSO</name>
<reference evidence="2 3" key="1">
    <citation type="submission" date="2018-09" db="EMBL/GenBank/DDBJ databases">
        <title>A high-quality reference genome of wild soybean provides a powerful tool to mine soybean genomes.</title>
        <authorList>
            <person name="Xie M."/>
            <person name="Chung C.Y.L."/>
            <person name="Li M.-W."/>
            <person name="Wong F.-L."/>
            <person name="Chan T.-F."/>
            <person name="Lam H.-M."/>
        </authorList>
    </citation>
    <scope>NUCLEOTIDE SEQUENCE [LARGE SCALE GENOMIC DNA]</scope>
    <source>
        <strain evidence="3">cv. W05</strain>
        <tissue evidence="2">Hypocotyl of etiolated seedlings</tissue>
    </source>
</reference>
<keyword evidence="3" id="KW-1185">Reference proteome</keyword>
<evidence type="ECO:0000256" key="1">
    <source>
        <dbReference type="SAM" id="MobiDB-lite"/>
    </source>
</evidence>
<dbReference type="AlphaFoldDB" id="A0A445HR55"/>
<evidence type="ECO:0000313" key="2">
    <source>
        <dbReference type="EMBL" id="RZB76141.1"/>
    </source>
</evidence>
<accession>A0A445HR55</accession>
<sequence>MGDKKSYVSLKVETKSLPNSSHDKPTNLITGHKLNGQNYTQWVRSIKIFLPRKGREGYITGDSECPKKGVANVQKWKLENSQVMSWLLNTMTNEIGENFMFYDTTKDIWDIVKEMYPNMDNTFAVFEIKSILHDLRWGESSVTEYFNILYRHWQKLGDIVITRDDYDQIHHMKNLLAKEFEVKDLGQLKYFLEMEIAWAKNGIWLKRMLNEIRIPTNYTVATYPSARGRNEGSRENKGGACHPACPGELGCFLQKAPPSRELPGSPRRRMTIICLCVPPDTITSGWRKGVGNDHNLSPPTSRLTVPE</sequence>
<proteinExistence type="predicted"/>
<dbReference type="Pfam" id="PF14223">
    <property type="entry name" value="Retrotran_gag_2"/>
    <property type="match status" value="1"/>
</dbReference>